<protein>
    <submittedName>
        <fullName evidence="2">Uncharacterized protein</fullName>
    </submittedName>
</protein>
<gene>
    <name evidence="2" type="ORF">R3P38DRAFT_3175158</name>
</gene>
<keyword evidence="3" id="KW-1185">Reference proteome</keyword>
<reference evidence="2 3" key="1">
    <citation type="journal article" date="2024" name="J Genomics">
        <title>Draft genome sequencing and assembly of Favolaschia claudopus CIRM-BRFM 2984 isolated from oak limbs.</title>
        <authorList>
            <person name="Navarro D."/>
            <person name="Drula E."/>
            <person name="Chaduli D."/>
            <person name="Cazenave R."/>
            <person name="Ahrendt S."/>
            <person name="Wang J."/>
            <person name="Lipzen A."/>
            <person name="Daum C."/>
            <person name="Barry K."/>
            <person name="Grigoriev I.V."/>
            <person name="Favel A."/>
            <person name="Rosso M.N."/>
            <person name="Martin F."/>
        </authorList>
    </citation>
    <scope>NUCLEOTIDE SEQUENCE [LARGE SCALE GENOMIC DNA]</scope>
    <source>
        <strain evidence="2 3">CIRM-BRFM 2984</strain>
    </source>
</reference>
<name>A0AAW0DEE8_9AGAR</name>
<dbReference type="EMBL" id="JAWWNJ010000009">
    <property type="protein sequence ID" value="KAK7048905.1"/>
    <property type="molecule type" value="Genomic_DNA"/>
</dbReference>
<accession>A0AAW0DEE8</accession>
<proteinExistence type="predicted"/>
<evidence type="ECO:0000256" key="1">
    <source>
        <dbReference type="SAM" id="MobiDB-lite"/>
    </source>
</evidence>
<dbReference type="AlphaFoldDB" id="A0AAW0DEE8"/>
<evidence type="ECO:0000313" key="2">
    <source>
        <dbReference type="EMBL" id="KAK7048905.1"/>
    </source>
</evidence>
<sequence>MICFDDAPPHTIGGASTQSNPIRLHSLLEPTIQLCPTFDAWTRDDAVTIDADTLRCFDEEDLRHPAQKARLISSRSHTPITHVPVREYVNGATVNHPIHSILLRRRRRLGNRSRKSARAEAASAYACACSLAYTPPTPLLITTHPIDPSPDHLPATPPSPPRQRPSNSSRSSHSPSSHRPRAIPPSPPPPPKTCVDNTKCLHSSLVTLTE</sequence>
<dbReference type="Proteomes" id="UP001362999">
    <property type="component" value="Unassembled WGS sequence"/>
</dbReference>
<feature type="compositionally biased region" description="Low complexity" evidence="1">
    <location>
        <begin position="164"/>
        <end position="175"/>
    </location>
</feature>
<comment type="caution">
    <text evidence="2">The sequence shown here is derived from an EMBL/GenBank/DDBJ whole genome shotgun (WGS) entry which is preliminary data.</text>
</comment>
<evidence type="ECO:0000313" key="3">
    <source>
        <dbReference type="Proteomes" id="UP001362999"/>
    </source>
</evidence>
<feature type="compositionally biased region" description="Pro residues" evidence="1">
    <location>
        <begin position="182"/>
        <end position="192"/>
    </location>
</feature>
<organism evidence="2 3">
    <name type="scientific">Favolaschia claudopus</name>
    <dbReference type="NCBI Taxonomy" id="2862362"/>
    <lineage>
        <taxon>Eukaryota</taxon>
        <taxon>Fungi</taxon>
        <taxon>Dikarya</taxon>
        <taxon>Basidiomycota</taxon>
        <taxon>Agaricomycotina</taxon>
        <taxon>Agaricomycetes</taxon>
        <taxon>Agaricomycetidae</taxon>
        <taxon>Agaricales</taxon>
        <taxon>Marasmiineae</taxon>
        <taxon>Mycenaceae</taxon>
        <taxon>Favolaschia</taxon>
    </lineage>
</organism>
<feature type="region of interest" description="Disordered" evidence="1">
    <location>
        <begin position="140"/>
        <end position="197"/>
    </location>
</feature>